<organism evidence="8 9">
    <name type="scientific">Actinomadura darangshiensis</name>
    <dbReference type="NCBI Taxonomy" id="705336"/>
    <lineage>
        <taxon>Bacteria</taxon>
        <taxon>Bacillati</taxon>
        <taxon>Actinomycetota</taxon>
        <taxon>Actinomycetes</taxon>
        <taxon>Streptosporangiales</taxon>
        <taxon>Thermomonosporaceae</taxon>
        <taxon>Actinomadura</taxon>
    </lineage>
</organism>
<evidence type="ECO:0000256" key="2">
    <source>
        <dbReference type="ARBA" id="ARBA00010876"/>
    </source>
</evidence>
<accession>A0A4V2YSC5</accession>
<evidence type="ECO:0000256" key="1">
    <source>
        <dbReference type="ARBA" id="ARBA00000073"/>
    </source>
</evidence>
<dbReference type="Proteomes" id="UP000295578">
    <property type="component" value="Unassembled WGS sequence"/>
</dbReference>
<dbReference type="GO" id="GO:0000455">
    <property type="term" value="P:enzyme-directed rRNA pseudouridine synthesis"/>
    <property type="evidence" value="ECO:0007669"/>
    <property type="project" value="TreeGrafter"/>
</dbReference>
<dbReference type="RefSeq" id="WP_132202600.1">
    <property type="nucleotide sequence ID" value="NZ_SMKY01000247.1"/>
</dbReference>
<dbReference type="AlphaFoldDB" id="A0A4V2YSC5"/>
<evidence type="ECO:0000256" key="3">
    <source>
        <dbReference type="ARBA" id="ARBA00023235"/>
    </source>
</evidence>
<feature type="domain" description="Pseudouridine synthase RsuA/RluA-like" evidence="7">
    <location>
        <begin position="91"/>
        <end position="245"/>
    </location>
</feature>
<sequence>MAEVRSLHVPDGLEGERVDSALSRLFGLSRSGAADIIAAGDVSLDGAEVATKSERLHAGAWLEVTLPPPPAPPAPVAEPVPGMGILFEDDDIVVVNKPVGVAAHPTTGWTGQTVLGGLLGAGHTIATSGASERQGIVHRLDANTTGAMAVAKSEIAYSRLKRAFKERRIDKRYQALVQGHPDPFRGTVDAPIDRHPSGDGRFAVVAGGKPSVTHYDTVEAFRAATLLDIDLETGRTHQIRVHMSAIRHPCVGDMAYGADPTLAERLGLKRQWLHAVRLGFEHPTKGEWVEFESPYPDDLARALQIVEAES</sequence>
<dbReference type="InterPro" id="IPR050188">
    <property type="entry name" value="RluA_PseudoU_synthase"/>
</dbReference>
<dbReference type="PANTHER" id="PTHR21600">
    <property type="entry name" value="MITOCHONDRIAL RNA PSEUDOURIDINE SYNTHASE"/>
    <property type="match status" value="1"/>
</dbReference>
<evidence type="ECO:0000259" key="7">
    <source>
        <dbReference type="Pfam" id="PF00849"/>
    </source>
</evidence>
<dbReference type="Pfam" id="PF00849">
    <property type="entry name" value="PseudoU_synth_2"/>
    <property type="match status" value="1"/>
</dbReference>
<protein>
    <recommendedName>
        <fullName evidence="6">Pseudouridine synthase</fullName>
        <ecNumber evidence="6">5.4.99.-</ecNumber>
    </recommendedName>
</protein>
<keyword evidence="3 6" id="KW-0413">Isomerase</keyword>
<dbReference type="EC" id="5.4.99.-" evidence="6"/>
<dbReference type="InterPro" id="IPR036986">
    <property type="entry name" value="S4_RNA-bd_sf"/>
</dbReference>
<dbReference type="CDD" id="cd02869">
    <property type="entry name" value="PseudoU_synth_RluA_like"/>
    <property type="match status" value="1"/>
</dbReference>
<comment type="function">
    <text evidence="6">Responsible for synthesis of pseudouridine from uracil.</text>
</comment>
<evidence type="ECO:0000256" key="5">
    <source>
        <dbReference type="PROSITE-ProRule" id="PRU00182"/>
    </source>
</evidence>
<reference evidence="8 9" key="1">
    <citation type="submission" date="2019-03" db="EMBL/GenBank/DDBJ databases">
        <title>Draft genome sequences of novel Actinobacteria.</title>
        <authorList>
            <person name="Sahin N."/>
            <person name="Ay H."/>
            <person name="Saygin H."/>
        </authorList>
    </citation>
    <scope>NUCLEOTIDE SEQUENCE [LARGE SCALE GENOMIC DNA]</scope>
    <source>
        <strain evidence="8 9">DSM 45941</strain>
    </source>
</reference>
<dbReference type="Gene3D" id="3.10.290.10">
    <property type="entry name" value="RNA-binding S4 domain"/>
    <property type="match status" value="1"/>
</dbReference>
<name>A0A4V2YSC5_9ACTN</name>
<evidence type="ECO:0000313" key="9">
    <source>
        <dbReference type="Proteomes" id="UP000295578"/>
    </source>
</evidence>
<comment type="similarity">
    <text evidence="2 6">Belongs to the pseudouridine synthase RluA family.</text>
</comment>
<dbReference type="InterPro" id="IPR020103">
    <property type="entry name" value="PsdUridine_synth_cat_dom_sf"/>
</dbReference>
<dbReference type="Gene3D" id="3.30.2350.10">
    <property type="entry name" value="Pseudouridine synthase"/>
    <property type="match status" value="1"/>
</dbReference>
<dbReference type="PANTHER" id="PTHR21600:SF44">
    <property type="entry name" value="RIBOSOMAL LARGE SUBUNIT PSEUDOURIDINE SYNTHASE D"/>
    <property type="match status" value="1"/>
</dbReference>
<dbReference type="PROSITE" id="PS50889">
    <property type="entry name" value="S4"/>
    <property type="match status" value="1"/>
</dbReference>
<dbReference type="GO" id="GO:0009982">
    <property type="term" value="F:pseudouridine synthase activity"/>
    <property type="evidence" value="ECO:0007669"/>
    <property type="project" value="InterPro"/>
</dbReference>
<evidence type="ECO:0000313" key="8">
    <source>
        <dbReference type="EMBL" id="TDD69737.1"/>
    </source>
</evidence>
<proteinExistence type="inferred from homology"/>
<dbReference type="GO" id="GO:0003723">
    <property type="term" value="F:RNA binding"/>
    <property type="evidence" value="ECO:0007669"/>
    <property type="project" value="UniProtKB-KW"/>
</dbReference>
<comment type="catalytic activity">
    <reaction evidence="1 6">
        <text>a uridine in RNA = a pseudouridine in RNA</text>
        <dbReference type="Rhea" id="RHEA:48348"/>
        <dbReference type="Rhea" id="RHEA-COMP:12068"/>
        <dbReference type="Rhea" id="RHEA-COMP:12069"/>
        <dbReference type="ChEBI" id="CHEBI:65314"/>
        <dbReference type="ChEBI" id="CHEBI:65315"/>
    </reaction>
</comment>
<gene>
    <name evidence="8" type="ORF">E1293_35600</name>
</gene>
<comment type="caution">
    <text evidence="8">The sequence shown here is derived from an EMBL/GenBank/DDBJ whole genome shotgun (WGS) entry which is preliminary data.</text>
</comment>
<dbReference type="NCBIfam" id="TIGR00005">
    <property type="entry name" value="rluA_subfam"/>
    <property type="match status" value="1"/>
</dbReference>
<dbReference type="EMBL" id="SMKY01000247">
    <property type="protein sequence ID" value="TDD69737.1"/>
    <property type="molecule type" value="Genomic_DNA"/>
</dbReference>
<keyword evidence="5" id="KW-0694">RNA-binding</keyword>
<evidence type="ECO:0000256" key="4">
    <source>
        <dbReference type="PIRSR" id="PIRSR606225-1"/>
    </source>
</evidence>
<dbReference type="InterPro" id="IPR006225">
    <property type="entry name" value="PsdUridine_synth_RluC/D"/>
</dbReference>
<feature type="active site" evidence="4">
    <location>
        <position position="141"/>
    </location>
</feature>
<evidence type="ECO:0000256" key="6">
    <source>
        <dbReference type="RuleBase" id="RU362028"/>
    </source>
</evidence>
<dbReference type="SUPFAM" id="SSF55174">
    <property type="entry name" value="Alpha-L RNA-binding motif"/>
    <property type="match status" value="1"/>
</dbReference>
<dbReference type="OrthoDB" id="9807829at2"/>
<dbReference type="SUPFAM" id="SSF55120">
    <property type="entry name" value="Pseudouridine synthase"/>
    <property type="match status" value="1"/>
</dbReference>
<keyword evidence="9" id="KW-1185">Reference proteome</keyword>
<dbReference type="InterPro" id="IPR006145">
    <property type="entry name" value="PsdUridine_synth_RsuA/RluA"/>
</dbReference>
<dbReference type="GO" id="GO:0140098">
    <property type="term" value="F:catalytic activity, acting on RNA"/>
    <property type="evidence" value="ECO:0007669"/>
    <property type="project" value="UniProtKB-ARBA"/>
</dbReference>